<dbReference type="HOGENOM" id="CLU_184746_0_0_1"/>
<dbReference type="InterPro" id="IPR002156">
    <property type="entry name" value="RNaseH_domain"/>
</dbReference>
<reference evidence="2 4" key="1">
    <citation type="journal article" date="2011" name="Nature">
        <title>The Medicago genome provides insight into the evolution of rhizobial symbioses.</title>
        <authorList>
            <person name="Young N.D."/>
            <person name="Debelle F."/>
            <person name="Oldroyd G.E."/>
            <person name="Geurts R."/>
            <person name="Cannon S.B."/>
            <person name="Udvardi M.K."/>
            <person name="Benedito V.A."/>
            <person name="Mayer K.F."/>
            <person name="Gouzy J."/>
            <person name="Schoof H."/>
            <person name="Van de Peer Y."/>
            <person name="Proost S."/>
            <person name="Cook D.R."/>
            <person name="Meyers B.C."/>
            <person name="Spannagl M."/>
            <person name="Cheung F."/>
            <person name="De Mita S."/>
            <person name="Krishnakumar V."/>
            <person name="Gundlach H."/>
            <person name="Zhou S."/>
            <person name="Mudge J."/>
            <person name="Bharti A.K."/>
            <person name="Murray J.D."/>
            <person name="Naoumkina M.A."/>
            <person name="Rosen B."/>
            <person name="Silverstein K.A."/>
            <person name="Tang H."/>
            <person name="Rombauts S."/>
            <person name="Zhao P.X."/>
            <person name="Zhou P."/>
            <person name="Barbe V."/>
            <person name="Bardou P."/>
            <person name="Bechner M."/>
            <person name="Bellec A."/>
            <person name="Berger A."/>
            <person name="Berges H."/>
            <person name="Bidwell S."/>
            <person name="Bisseling T."/>
            <person name="Choisne N."/>
            <person name="Couloux A."/>
            <person name="Denny R."/>
            <person name="Deshpande S."/>
            <person name="Dai X."/>
            <person name="Doyle J.J."/>
            <person name="Dudez A.M."/>
            <person name="Farmer A.D."/>
            <person name="Fouteau S."/>
            <person name="Franken C."/>
            <person name="Gibelin C."/>
            <person name="Gish J."/>
            <person name="Goldstein S."/>
            <person name="Gonzalez A.J."/>
            <person name="Green P.J."/>
            <person name="Hallab A."/>
            <person name="Hartog M."/>
            <person name="Hua A."/>
            <person name="Humphray S.J."/>
            <person name="Jeong D.H."/>
            <person name="Jing Y."/>
            <person name="Jocker A."/>
            <person name="Kenton S.M."/>
            <person name="Kim D.J."/>
            <person name="Klee K."/>
            <person name="Lai H."/>
            <person name="Lang C."/>
            <person name="Lin S."/>
            <person name="Macmil S.L."/>
            <person name="Magdelenat G."/>
            <person name="Matthews L."/>
            <person name="McCorrison J."/>
            <person name="Monaghan E.L."/>
            <person name="Mun J.H."/>
            <person name="Najar F.Z."/>
            <person name="Nicholson C."/>
            <person name="Noirot C."/>
            <person name="O'Bleness M."/>
            <person name="Paule C.R."/>
            <person name="Poulain J."/>
            <person name="Prion F."/>
            <person name="Qin B."/>
            <person name="Qu C."/>
            <person name="Retzel E.F."/>
            <person name="Riddle C."/>
            <person name="Sallet E."/>
            <person name="Samain S."/>
            <person name="Samson N."/>
            <person name="Sanders I."/>
            <person name="Saurat O."/>
            <person name="Scarpelli C."/>
            <person name="Schiex T."/>
            <person name="Segurens B."/>
            <person name="Severin A.J."/>
            <person name="Sherrier D.J."/>
            <person name="Shi R."/>
            <person name="Sims S."/>
            <person name="Singer S.R."/>
            <person name="Sinharoy S."/>
            <person name="Sterck L."/>
            <person name="Viollet A."/>
            <person name="Wang B.B."/>
            <person name="Wang K."/>
            <person name="Wang M."/>
            <person name="Wang X."/>
            <person name="Warfsmann J."/>
            <person name="Weissenbach J."/>
            <person name="White D.D."/>
            <person name="White J.D."/>
            <person name="Wiley G.B."/>
            <person name="Wincker P."/>
            <person name="Xing Y."/>
            <person name="Yang L."/>
            <person name="Yao Z."/>
            <person name="Ying F."/>
            <person name="Zhai J."/>
            <person name="Zhou L."/>
            <person name="Zuber A."/>
            <person name="Denarie J."/>
            <person name="Dixon R.A."/>
            <person name="May G.D."/>
            <person name="Schwartz D.C."/>
            <person name="Rogers J."/>
            <person name="Quetier F."/>
            <person name="Town C.D."/>
            <person name="Roe B.A."/>
        </authorList>
    </citation>
    <scope>NUCLEOTIDE SEQUENCE [LARGE SCALE GENOMIC DNA]</scope>
    <source>
        <strain evidence="2">A17</strain>
        <strain evidence="3 4">cv. Jemalong A17</strain>
    </source>
</reference>
<proteinExistence type="predicted"/>
<dbReference type="PANTHER" id="PTHR47074">
    <property type="entry name" value="BNAC02G40300D PROTEIN"/>
    <property type="match status" value="1"/>
</dbReference>
<evidence type="ECO:0000313" key="3">
    <source>
        <dbReference type="EnsemblPlants" id="AES99011"/>
    </source>
</evidence>
<dbReference type="Pfam" id="PF13456">
    <property type="entry name" value="RVT_3"/>
    <property type="match status" value="1"/>
</dbReference>
<gene>
    <name evidence="2" type="ordered locus">MTR_5g075610</name>
</gene>
<feature type="domain" description="RNase H type-1" evidence="1">
    <location>
        <begin position="2"/>
        <end position="97"/>
    </location>
</feature>
<evidence type="ECO:0000313" key="4">
    <source>
        <dbReference type="Proteomes" id="UP000002051"/>
    </source>
</evidence>
<evidence type="ECO:0000313" key="2">
    <source>
        <dbReference type="EMBL" id="AES99011.1"/>
    </source>
</evidence>
<dbReference type="GO" id="GO:0004523">
    <property type="term" value="F:RNA-DNA hybrid ribonuclease activity"/>
    <property type="evidence" value="ECO:0007669"/>
    <property type="project" value="InterPro"/>
</dbReference>
<dbReference type="PaxDb" id="3880-AES99011"/>
<reference evidence="3" key="3">
    <citation type="submission" date="2015-04" db="UniProtKB">
        <authorList>
            <consortium name="EnsemblPlants"/>
        </authorList>
    </citation>
    <scope>IDENTIFICATION</scope>
    <source>
        <strain evidence="3">cv. Jemalong A17</strain>
    </source>
</reference>
<evidence type="ECO:0000259" key="1">
    <source>
        <dbReference type="Pfam" id="PF13456"/>
    </source>
</evidence>
<dbReference type="InterPro" id="IPR052929">
    <property type="entry name" value="RNase_H-like_EbsB-rel"/>
</dbReference>
<accession>G7K0V6</accession>
<dbReference type="AlphaFoldDB" id="G7K0V6"/>
<dbReference type="GO" id="GO:0003676">
    <property type="term" value="F:nucleic acid binding"/>
    <property type="evidence" value="ECO:0007669"/>
    <property type="project" value="InterPro"/>
</dbReference>
<reference evidence="2 4" key="2">
    <citation type="journal article" date="2014" name="BMC Genomics">
        <title>An improved genome release (version Mt4.0) for the model legume Medicago truncatula.</title>
        <authorList>
            <person name="Tang H."/>
            <person name="Krishnakumar V."/>
            <person name="Bidwell S."/>
            <person name="Rosen B."/>
            <person name="Chan A."/>
            <person name="Zhou S."/>
            <person name="Gentzbittel L."/>
            <person name="Childs K.L."/>
            <person name="Yandell M."/>
            <person name="Gundlach H."/>
            <person name="Mayer K.F."/>
            <person name="Schwartz D.C."/>
            <person name="Town C.D."/>
        </authorList>
    </citation>
    <scope>GENOME REANNOTATION</scope>
    <source>
        <strain evidence="3 4">cv. Jemalong A17</strain>
    </source>
</reference>
<dbReference type="EnsemblPlants" id="AES99011">
    <property type="protein sequence ID" value="AES99011"/>
    <property type="gene ID" value="MTR_5g075610"/>
</dbReference>
<dbReference type="Proteomes" id="UP000002051">
    <property type="component" value="Chromosome 5"/>
</dbReference>
<name>G7K0V6_MEDTR</name>
<protein>
    <recommendedName>
        <fullName evidence="1">RNase H type-1 domain-containing protein</fullName>
    </recommendedName>
</protein>
<sequence length="101" mass="11486">MCIRDDAGDFVLARTDWFSPLCEVTIGEAVELHTALQWVSNLRFDNVDFVLDSVVDSFHTKVVDDSGLGCIITACRQLFQDSFQNSHIEFNRRQTNESLTN</sequence>
<keyword evidence="4" id="KW-1185">Reference proteome</keyword>
<dbReference type="EMBL" id="CM001221">
    <property type="protein sequence ID" value="AES99011.1"/>
    <property type="molecule type" value="Genomic_DNA"/>
</dbReference>
<dbReference type="PANTHER" id="PTHR47074:SF48">
    <property type="entry name" value="POLYNUCLEOTIDYL TRANSFERASE, RIBONUCLEASE H-LIKE SUPERFAMILY PROTEIN"/>
    <property type="match status" value="1"/>
</dbReference>
<organism evidence="2 4">
    <name type="scientific">Medicago truncatula</name>
    <name type="common">Barrel medic</name>
    <name type="synonym">Medicago tribuloides</name>
    <dbReference type="NCBI Taxonomy" id="3880"/>
    <lineage>
        <taxon>Eukaryota</taxon>
        <taxon>Viridiplantae</taxon>
        <taxon>Streptophyta</taxon>
        <taxon>Embryophyta</taxon>
        <taxon>Tracheophyta</taxon>
        <taxon>Spermatophyta</taxon>
        <taxon>Magnoliopsida</taxon>
        <taxon>eudicotyledons</taxon>
        <taxon>Gunneridae</taxon>
        <taxon>Pentapetalae</taxon>
        <taxon>rosids</taxon>
        <taxon>fabids</taxon>
        <taxon>Fabales</taxon>
        <taxon>Fabaceae</taxon>
        <taxon>Papilionoideae</taxon>
        <taxon>50 kb inversion clade</taxon>
        <taxon>NPAAA clade</taxon>
        <taxon>Hologalegina</taxon>
        <taxon>IRL clade</taxon>
        <taxon>Trifolieae</taxon>
        <taxon>Medicago</taxon>
    </lineage>
</organism>